<evidence type="ECO:0000313" key="1">
    <source>
        <dbReference type="EMBL" id="KAF2015719.1"/>
    </source>
</evidence>
<reference evidence="1" key="1">
    <citation type="journal article" date="2020" name="Stud. Mycol.">
        <title>101 Dothideomycetes genomes: a test case for predicting lifestyles and emergence of pathogens.</title>
        <authorList>
            <person name="Haridas S."/>
            <person name="Albert R."/>
            <person name="Binder M."/>
            <person name="Bloem J."/>
            <person name="Labutti K."/>
            <person name="Salamov A."/>
            <person name="Andreopoulos B."/>
            <person name="Baker S."/>
            <person name="Barry K."/>
            <person name="Bills G."/>
            <person name="Bluhm B."/>
            <person name="Cannon C."/>
            <person name="Castanera R."/>
            <person name="Culley D."/>
            <person name="Daum C."/>
            <person name="Ezra D."/>
            <person name="Gonzalez J."/>
            <person name="Henrissat B."/>
            <person name="Kuo A."/>
            <person name="Liang C."/>
            <person name="Lipzen A."/>
            <person name="Lutzoni F."/>
            <person name="Magnuson J."/>
            <person name="Mondo S."/>
            <person name="Nolan M."/>
            <person name="Ohm R."/>
            <person name="Pangilinan J."/>
            <person name="Park H.-J."/>
            <person name="Ramirez L."/>
            <person name="Alfaro M."/>
            <person name="Sun H."/>
            <person name="Tritt A."/>
            <person name="Yoshinaga Y."/>
            <person name="Zwiers L.-H."/>
            <person name="Turgeon B."/>
            <person name="Goodwin S."/>
            <person name="Spatafora J."/>
            <person name="Crous P."/>
            <person name="Grigoriev I."/>
        </authorList>
    </citation>
    <scope>NUCLEOTIDE SEQUENCE</scope>
    <source>
        <strain evidence="1">CBS 175.79</strain>
    </source>
</reference>
<keyword evidence="2" id="KW-1185">Reference proteome</keyword>
<dbReference type="RefSeq" id="XP_033384058.1">
    <property type="nucleotide sequence ID" value="XM_033527876.1"/>
</dbReference>
<gene>
    <name evidence="1" type="ORF">BU24DRAFT_422031</name>
</gene>
<evidence type="ECO:0000313" key="2">
    <source>
        <dbReference type="Proteomes" id="UP000799778"/>
    </source>
</evidence>
<dbReference type="GeneID" id="54285273"/>
<dbReference type="Proteomes" id="UP000799778">
    <property type="component" value="Unassembled WGS sequence"/>
</dbReference>
<accession>A0A6A5XS32</accession>
<name>A0A6A5XS32_9PLEO</name>
<dbReference type="EMBL" id="ML978069">
    <property type="protein sequence ID" value="KAF2015719.1"/>
    <property type="molecule type" value="Genomic_DNA"/>
</dbReference>
<sequence length="80" mass="9338">MREARKFRVPVSTVHPLLAMSDSQAHHLVTYTAIFNVLYELMAGRRLRADRIGWRSRPVNRSLQRHLSRRPMAVSRVRSA</sequence>
<proteinExistence type="predicted"/>
<protein>
    <submittedName>
        <fullName evidence="1">Uncharacterized protein</fullName>
    </submittedName>
</protein>
<organism evidence="1 2">
    <name type="scientific">Aaosphaeria arxii CBS 175.79</name>
    <dbReference type="NCBI Taxonomy" id="1450172"/>
    <lineage>
        <taxon>Eukaryota</taxon>
        <taxon>Fungi</taxon>
        <taxon>Dikarya</taxon>
        <taxon>Ascomycota</taxon>
        <taxon>Pezizomycotina</taxon>
        <taxon>Dothideomycetes</taxon>
        <taxon>Pleosporomycetidae</taxon>
        <taxon>Pleosporales</taxon>
        <taxon>Pleosporales incertae sedis</taxon>
        <taxon>Aaosphaeria</taxon>
    </lineage>
</organism>
<dbReference type="AlphaFoldDB" id="A0A6A5XS32"/>